<evidence type="ECO:0000313" key="4">
    <source>
        <dbReference type="Proteomes" id="UP000006039"/>
    </source>
</evidence>
<dbReference type="EMBL" id="GL385402">
    <property type="protein sequence ID" value="EJT70137.1"/>
    <property type="molecule type" value="Genomic_DNA"/>
</dbReference>
<sequence>MVGSTSGSLAAEKAQSLEGAWEDETKPESYRLATRHAGRVIHPSPPSPFTSFDWLPPNGSNARLSVPPGQPPTPMPCPSLSPPIRANTRPSSSRFRHQSGLGGTSQSGSTRAVHLLPGETLLPAAAPIHH</sequence>
<proteinExistence type="predicted"/>
<feature type="compositionally biased region" description="Pro residues" evidence="1">
    <location>
        <begin position="68"/>
        <end position="81"/>
    </location>
</feature>
<reference evidence="2" key="2">
    <citation type="submission" date="2010-07" db="EMBL/GenBank/DDBJ databases">
        <authorList>
            <consortium name="The Broad Institute Genome Sequencing Platform"/>
            <consortium name="Broad Institute Genome Sequencing Center for Infectious Disease"/>
            <person name="Ma L.-J."/>
            <person name="Dead R."/>
            <person name="Young S."/>
            <person name="Zeng Q."/>
            <person name="Koehrsen M."/>
            <person name="Alvarado L."/>
            <person name="Berlin A."/>
            <person name="Chapman S.B."/>
            <person name="Chen Z."/>
            <person name="Freedman E."/>
            <person name="Gellesch M."/>
            <person name="Goldberg J."/>
            <person name="Griggs A."/>
            <person name="Gujja S."/>
            <person name="Heilman E.R."/>
            <person name="Heiman D."/>
            <person name="Hepburn T."/>
            <person name="Howarth C."/>
            <person name="Jen D."/>
            <person name="Larson L."/>
            <person name="Mehta T."/>
            <person name="Neiman D."/>
            <person name="Pearson M."/>
            <person name="Roberts A."/>
            <person name="Saif S."/>
            <person name="Shea T."/>
            <person name="Shenoy N."/>
            <person name="Sisk P."/>
            <person name="Stolte C."/>
            <person name="Sykes S."/>
            <person name="Walk T."/>
            <person name="White J."/>
            <person name="Yandava C."/>
            <person name="Haas B."/>
            <person name="Nusbaum C."/>
            <person name="Birren B."/>
        </authorList>
    </citation>
    <scope>NUCLEOTIDE SEQUENCE</scope>
    <source>
        <strain evidence="2">R3-111a-1</strain>
    </source>
</reference>
<name>J3PFN5_GAET3</name>
<gene>
    <name evidence="3" type="primary">20352768</name>
    <name evidence="2" type="ORF">GGTG_12310</name>
</gene>
<dbReference type="EnsemblFungi" id="EJT70137">
    <property type="protein sequence ID" value="EJT70137"/>
    <property type="gene ID" value="GGTG_12310"/>
</dbReference>
<reference evidence="3" key="5">
    <citation type="submission" date="2018-04" db="UniProtKB">
        <authorList>
            <consortium name="EnsemblFungi"/>
        </authorList>
    </citation>
    <scope>IDENTIFICATION</scope>
    <source>
        <strain evidence="3">R3-111a-1</strain>
    </source>
</reference>
<dbReference type="VEuPathDB" id="FungiDB:GGTG_12310"/>
<feature type="region of interest" description="Disordered" evidence="1">
    <location>
        <begin position="1"/>
        <end position="130"/>
    </location>
</feature>
<organism evidence="2">
    <name type="scientific">Gaeumannomyces tritici (strain R3-111a-1)</name>
    <name type="common">Wheat and barley take-all root rot fungus</name>
    <name type="synonym">Gaeumannomyces graminis var. tritici</name>
    <dbReference type="NCBI Taxonomy" id="644352"/>
    <lineage>
        <taxon>Eukaryota</taxon>
        <taxon>Fungi</taxon>
        <taxon>Dikarya</taxon>
        <taxon>Ascomycota</taxon>
        <taxon>Pezizomycotina</taxon>
        <taxon>Sordariomycetes</taxon>
        <taxon>Sordariomycetidae</taxon>
        <taxon>Magnaporthales</taxon>
        <taxon>Magnaporthaceae</taxon>
        <taxon>Gaeumannomyces</taxon>
    </lineage>
</organism>
<dbReference type="AlphaFoldDB" id="J3PFN5"/>
<reference evidence="3" key="4">
    <citation type="journal article" date="2015" name="G3 (Bethesda)">
        <title>Genome sequences of three phytopathogenic species of the Magnaporthaceae family of fungi.</title>
        <authorList>
            <person name="Okagaki L.H."/>
            <person name="Nunes C.C."/>
            <person name="Sailsbery J."/>
            <person name="Clay B."/>
            <person name="Brown D."/>
            <person name="John T."/>
            <person name="Oh Y."/>
            <person name="Young N."/>
            <person name="Fitzgerald M."/>
            <person name="Haas B.J."/>
            <person name="Zeng Q."/>
            <person name="Young S."/>
            <person name="Adiconis X."/>
            <person name="Fan L."/>
            <person name="Levin J.Z."/>
            <person name="Mitchell T.K."/>
            <person name="Okubara P.A."/>
            <person name="Farman M.L."/>
            <person name="Kohn L.M."/>
            <person name="Birren B."/>
            <person name="Ma L.-J."/>
            <person name="Dean R.A."/>
        </authorList>
    </citation>
    <scope>NUCLEOTIDE SEQUENCE</scope>
    <source>
        <strain evidence="3">R3-111a-1</strain>
    </source>
</reference>
<evidence type="ECO:0000256" key="1">
    <source>
        <dbReference type="SAM" id="MobiDB-lite"/>
    </source>
</evidence>
<dbReference type="GeneID" id="20352768"/>
<protein>
    <submittedName>
        <fullName evidence="2 3">Uncharacterized protein</fullName>
    </submittedName>
</protein>
<accession>J3PFN5</accession>
<dbReference type="HOGENOM" id="CLU_1938306_0_0_1"/>
<evidence type="ECO:0000313" key="3">
    <source>
        <dbReference type="EnsemblFungi" id="EJT70137"/>
    </source>
</evidence>
<reference evidence="2" key="3">
    <citation type="submission" date="2010-09" db="EMBL/GenBank/DDBJ databases">
        <title>Annotation of Gaeumannomyces graminis var. tritici R3-111a-1.</title>
        <authorList>
            <consortium name="The Broad Institute Genome Sequencing Platform"/>
            <person name="Ma L.-J."/>
            <person name="Dead R."/>
            <person name="Young S.K."/>
            <person name="Zeng Q."/>
            <person name="Gargeya S."/>
            <person name="Fitzgerald M."/>
            <person name="Haas B."/>
            <person name="Abouelleil A."/>
            <person name="Alvarado L."/>
            <person name="Arachchi H.M."/>
            <person name="Berlin A."/>
            <person name="Brown A."/>
            <person name="Chapman S.B."/>
            <person name="Chen Z."/>
            <person name="Dunbar C."/>
            <person name="Freedman E."/>
            <person name="Gearin G."/>
            <person name="Gellesch M."/>
            <person name="Goldberg J."/>
            <person name="Griggs A."/>
            <person name="Gujja S."/>
            <person name="Heiman D."/>
            <person name="Howarth C."/>
            <person name="Larson L."/>
            <person name="Lui A."/>
            <person name="MacDonald P.J.P."/>
            <person name="Mehta T."/>
            <person name="Montmayeur A."/>
            <person name="Murphy C."/>
            <person name="Neiman D."/>
            <person name="Pearson M."/>
            <person name="Priest M."/>
            <person name="Roberts A."/>
            <person name="Saif S."/>
            <person name="Shea T."/>
            <person name="Shenoy N."/>
            <person name="Sisk P."/>
            <person name="Stolte C."/>
            <person name="Sykes S."/>
            <person name="Yandava C."/>
            <person name="Wortman J."/>
            <person name="Nusbaum C."/>
            <person name="Birren B."/>
        </authorList>
    </citation>
    <scope>NUCLEOTIDE SEQUENCE</scope>
    <source>
        <strain evidence="2">R3-111a-1</strain>
    </source>
</reference>
<keyword evidence="4" id="KW-1185">Reference proteome</keyword>
<dbReference type="RefSeq" id="XP_009228471.1">
    <property type="nucleotide sequence ID" value="XM_009230207.1"/>
</dbReference>
<dbReference type="Proteomes" id="UP000006039">
    <property type="component" value="Unassembled WGS sequence"/>
</dbReference>
<evidence type="ECO:0000313" key="2">
    <source>
        <dbReference type="EMBL" id="EJT70137.1"/>
    </source>
</evidence>
<reference evidence="4" key="1">
    <citation type="submission" date="2010-07" db="EMBL/GenBank/DDBJ databases">
        <title>The genome sequence of Gaeumannomyces graminis var. tritici strain R3-111a-1.</title>
        <authorList>
            <consortium name="The Broad Institute Genome Sequencing Platform"/>
            <person name="Ma L.-J."/>
            <person name="Dead R."/>
            <person name="Young S."/>
            <person name="Zeng Q."/>
            <person name="Koehrsen M."/>
            <person name="Alvarado L."/>
            <person name="Berlin A."/>
            <person name="Chapman S.B."/>
            <person name="Chen Z."/>
            <person name="Freedman E."/>
            <person name="Gellesch M."/>
            <person name="Goldberg J."/>
            <person name="Griggs A."/>
            <person name="Gujja S."/>
            <person name="Heilman E.R."/>
            <person name="Heiman D."/>
            <person name="Hepburn T."/>
            <person name="Howarth C."/>
            <person name="Jen D."/>
            <person name="Larson L."/>
            <person name="Mehta T."/>
            <person name="Neiman D."/>
            <person name="Pearson M."/>
            <person name="Roberts A."/>
            <person name="Saif S."/>
            <person name="Shea T."/>
            <person name="Shenoy N."/>
            <person name="Sisk P."/>
            <person name="Stolte C."/>
            <person name="Sykes S."/>
            <person name="Walk T."/>
            <person name="White J."/>
            <person name="Yandava C."/>
            <person name="Haas B."/>
            <person name="Nusbaum C."/>
            <person name="Birren B."/>
        </authorList>
    </citation>
    <scope>NUCLEOTIDE SEQUENCE [LARGE SCALE GENOMIC DNA]</scope>
    <source>
        <strain evidence="4">R3-111a-1</strain>
    </source>
</reference>